<feature type="transmembrane region" description="Helical" evidence="11">
    <location>
        <begin position="237"/>
        <end position="258"/>
    </location>
</feature>
<evidence type="ECO:0000313" key="14">
    <source>
        <dbReference type="Proteomes" id="UP000182771"/>
    </source>
</evidence>
<dbReference type="EMBL" id="FNND01000005">
    <property type="protein sequence ID" value="SDW88995.1"/>
    <property type="molecule type" value="Genomic_DNA"/>
</dbReference>
<dbReference type="PANTHER" id="PTHR43427">
    <property type="entry name" value="CHLORIDE CHANNEL PROTEIN CLC-E"/>
    <property type="match status" value="1"/>
</dbReference>
<feature type="transmembrane region" description="Helical" evidence="11">
    <location>
        <begin position="352"/>
        <end position="371"/>
    </location>
</feature>
<accession>A0A1H2X851</accession>
<reference evidence="13 14" key="1">
    <citation type="submission" date="2016-10" db="EMBL/GenBank/DDBJ databases">
        <authorList>
            <person name="Varghese N."/>
            <person name="Submissions S."/>
        </authorList>
    </citation>
    <scope>NUCLEOTIDE SEQUENCE [LARGE SCALE GENOMIC DNA]</scope>
    <source>
        <strain evidence="13 14">DSM 11449</strain>
    </source>
</reference>
<comment type="subcellular location">
    <subcellularLocation>
        <location evidence="1">Membrane</location>
        <topology evidence="1">Multi-pass membrane protein</topology>
    </subcellularLocation>
</comment>
<feature type="transmembrane region" description="Helical" evidence="11">
    <location>
        <begin position="270"/>
        <end position="292"/>
    </location>
</feature>
<dbReference type="Pfam" id="PF00654">
    <property type="entry name" value="Voltage_CLC"/>
    <property type="match status" value="1"/>
</dbReference>
<dbReference type="AlphaFoldDB" id="A0A1H2X851"/>
<dbReference type="InterPro" id="IPR050368">
    <property type="entry name" value="ClC-type_chloride_channel"/>
</dbReference>
<keyword evidence="6 11" id="KW-0472">Membrane</keyword>
<feature type="domain" description="CBS" evidence="12">
    <location>
        <begin position="538"/>
        <end position="595"/>
    </location>
</feature>
<comment type="caution">
    <text evidence="13">The sequence shown here is derived from an EMBL/GenBank/DDBJ whole genome shotgun (WGS) entry which is preliminary data.</text>
</comment>
<evidence type="ECO:0000256" key="5">
    <source>
        <dbReference type="ARBA" id="ARBA00023065"/>
    </source>
</evidence>
<dbReference type="CDD" id="cd00400">
    <property type="entry name" value="Voltage_gated_ClC"/>
    <property type="match status" value="1"/>
</dbReference>
<dbReference type="InterPro" id="IPR014743">
    <property type="entry name" value="Cl-channel_core"/>
</dbReference>
<evidence type="ECO:0000256" key="1">
    <source>
        <dbReference type="ARBA" id="ARBA00004141"/>
    </source>
</evidence>
<keyword evidence="8" id="KW-0868">Chloride</keyword>
<dbReference type="RefSeq" id="WP_016420873.1">
    <property type="nucleotide sequence ID" value="NZ_CALGWW010000087.1"/>
</dbReference>
<feature type="transmembrane region" description="Helical" evidence="11">
    <location>
        <begin position="416"/>
        <end position="436"/>
    </location>
</feature>
<keyword evidence="9" id="KW-0407">Ion channel</keyword>
<keyword evidence="4 11" id="KW-1133">Transmembrane helix</keyword>
<dbReference type="InterPro" id="IPR046342">
    <property type="entry name" value="CBS_dom_sf"/>
</dbReference>
<dbReference type="OrthoDB" id="9812438at2"/>
<feature type="transmembrane region" description="Helical" evidence="11">
    <location>
        <begin position="383"/>
        <end position="410"/>
    </location>
</feature>
<evidence type="ECO:0000256" key="7">
    <source>
        <dbReference type="ARBA" id="ARBA00023173"/>
    </source>
</evidence>
<dbReference type="SUPFAM" id="SSF81340">
    <property type="entry name" value="Clc chloride channel"/>
    <property type="match status" value="1"/>
</dbReference>
<feature type="domain" description="CBS" evidence="12">
    <location>
        <begin position="471"/>
        <end position="530"/>
    </location>
</feature>
<keyword evidence="5" id="KW-0406">Ion transport</keyword>
<proteinExistence type="predicted"/>
<evidence type="ECO:0000256" key="11">
    <source>
        <dbReference type="SAM" id="Phobius"/>
    </source>
</evidence>
<dbReference type="GO" id="GO:0034707">
    <property type="term" value="C:chloride channel complex"/>
    <property type="evidence" value="ECO:0007669"/>
    <property type="project" value="UniProtKB-KW"/>
</dbReference>
<dbReference type="PROSITE" id="PS51371">
    <property type="entry name" value="CBS"/>
    <property type="match status" value="2"/>
</dbReference>
<keyword evidence="10" id="KW-0129">CBS domain</keyword>
<dbReference type="GO" id="GO:0005254">
    <property type="term" value="F:chloride channel activity"/>
    <property type="evidence" value="ECO:0007669"/>
    <property type="project" value="UniProtKB-KW"/>
</dbReference>
<keyword evidence="14" id="KW-1185">Reference proteome</keyword>
<organism evidence="13 14">
    <name type="scientific">Capnocytophaga granulosa</name>
    <dbReference type="NCBI Taxonomy" id="45242"/>
    <lineage>
        <taxon>Bacteria</taxon>
        <taxon>Pseudomonadati</taxon>
        <taxon>Bacteroidota</taxon>
        <taxon>Flavobacteriia</taxon>
        <taxon>Flavobacteriales</taxon>
        <taxon>Flavobacteriaceae</taxon>
        <taxon>Capnocytophaga</taxon>
    </lineage>
</organism>
<dbReference type="Proteomes" id="UP000182771">
    <property type="component" value="Unassembled WGS sequence"/>
</dbReference>
<feature type="transmembrane region" description="Helical" evidence="11">
    <location>
        <begin position="62"/>
        <end position="82"/>
    </location>
</feature>
<gene>
    <name evidence="13" type="ORF">SAMN05444420_10523</name>
</gene>
<evidence type="ECO:0000256" key="9">
    <source>
        <dbReference type="ARBA" id="ARBA00023303"/>
    </source>
</evidence>
<feature type="transmembrane region" description="Helical" evidence="11">
    <location>
        <begin position="160"/>
        <end position="186"/>
    </location>
</feature>
<evidence type="ECO:0000256" key="3">
    <source>
        <dbReference type="ARBA" id="ARBA00022692"/>
    </source>
</evidence>
<keyword evidence="7" id="KW-0869">Chloride channel</keyword>
<dbReference type="GeneID" id="85016757"/>
<dbReference type="SUPFAM" id="SSF54631">
    <property type="entry name" value="CBS-domain pair"/>
    <property type="match status" value="1"/>
</dbReference>
<evidence type="ECO:0000256" key="2">
    <source>
        <dbReference type="ARBA" id="ARBA00022448"/>
    </source>
</evidence>
<evidence type="ECO:0000256" key="10">
    <source>
        <dbReference type="PROSITE-ProRule" id="PRU00703"/>
    </source>
</evidence>
<protein>
    <submittedName>
        <fullName evidence="13">Chloride channel protein, CIC family</fullName>
    </submittedName>
</protein>
<dbReference type="InterPro" id="IPR000644">
    <property type="entry name" value="CBS_dom"/>
</dbReference>
<dbReference type="InterPro" id="IPR001807">
    <property type="entry name" value="ClC"/>
</dbReference>
<feature type="transmembrane region" description="Helical" evidence="11">
    <location>
        <begin position="25"/>
        <end position="42"/>
    </location>
</feature>
<sequence length="599" mass="66430">MKTTAQRWYIKFLQWKTQYLTHRQFILLLCVLVGVATGFAALAMRSLTHFIEEVLVGNIIRYINYGFYVVFPAVGFLLVYLVKKYVIRKDVSHGIPSILYAVAKQKGIMKRFQAYGSLLTAPITIGFGGSVGLEGPMVVTGAGISSQIARLFHINQSDRMLLLACASAAALAAIFKVPLAGILFAIEVFGLDLTLWSLLPLFVASLSGVLISYLFFGNAALLPIQVSGSFLMRNIPFYLLLGVVGGFMSAYFTFVYEWVNRFFARFSSPYVRLLIGGAVLGLLVFLMPPLYGEGHEVINHLKEGHPELSLGDNIFGWDLHNPWVIILLLAGLAFSKVVATSVTFGAGGVGGIFSPMLFMGGVMGNCFARIINQIEWLPHKLPLANFTLIGMTALMTGVLHAPLTAIFLIAEVTGGYALFVPAMVTAVISFSIAKYFNKYSIYTMELGRKGELVNQDKDQAILTLMDMGQVIETNFVPVYTDMNLKGVVYEAVRESSRNIFPVLDREKGSLEGVILLDDIRHLIFEKELYEKVSVLEMMQPPPALIHMGVDNMNQVMDKFQSTGAWNLPVIKEGKYIGFISKSKLLTVYRRKLIYFSNNK</sequence>
<evidence type="ECO:0000259" key="12">
    <source>
        <dbReference type="PROSITE" id="PS51371"/>
    </source>
</evidence>
<evidence type="ECO:0000256" key="6">
    <source>
        <dbReference type="ARBA" id="ARBA00023136"/>
    </source>
</evidence>
<dbReference type="Gene3D" id="3.10.580.10">
    <property type="entry name" value="CBS-domain"/>
    <property type="match status" value="1"/>
</dbReference>
<name>A0A1H2X851_9FLAO</name>
<evidence type="ECO:0000256" key="8">
    <source>
        <dbReference type="ARBA" id="ARBA00023214"/>
    </source>
</evidence>
<evidence type="ECO:0000256" key="4">
    <source>
        <dbReference type="ARBA" id="ARBA00022989"/>
    </source>
</evidence>
<feature type="transmembrane region" description="Helical" evidence="11">
    <location>
        <begin position="198"/>
        <end position="216"/>
    </location>
</feature>
<dbReference type="PRINTS" id="PR00762">
    <property type="entry name" value="CLCHANNEL"/>
</dbReference>
<keyword evidence="2" id="KW-0813">Transport</keyword>
<feature type="transmembrane region" description="Helical" evidence="11">
    <location>
        <begin position="323"/>
        <end position="346"/>
    </location>
</feature>
<dbReference type="Gene3D" id="1.10.3080.10">
    <property type="entry name" value="Clc chloride channel"/>
    <property type="match status" value="1"/>
</dbReference>
<keyword evidence="3 11" id="KW-0812">Transmembrane</keyword>
<dbReference type="PANTHER" id="PTHR43427:SF6">
    <property type="entry name" value="CHLORIDE CHANNEL PROTEIN CLC-E"/>
    <property type="match status" value="1"/>
</dbReference>
<dbReference type="Pfam" id="PF00571">
    <property type="entry name" value="CBS"/>
    <property type="match status" value="1"/>
</dbReference>
<evidence type="ECO:0000313" key="13">
    <source>
        <dbReference type="EMBL" id="SDW88995.1"/>
    </source>
</evidence>